<evidence type="ECO:0000256" key="1">
    <source>
        <dbReference type="ARBA" id="ARBA00004474"/>
    </source>
</evidence>
<keyword evidence="4" id="KW-0150">Chloroplast</keyword>
<gene>
    <name evidence="4" type="primary">ycf15</name>
</gene>
<comment type="similarity">
    <text evidence="2">Belongs to the ycf15 family.</text>
</comment>
<name>A0A4D6G1Z8_9POAL</name>
<dbReference type="EMBL" id="MH488956">
    <property type="protein sequence ID" value="QCB91907.1"/>
    <property type="molecule type" value="Genomic_DNA"/>
</dbReference>
<evidence type="ECO:0000256" key="3">
    <source>
        <dbReference type="ARBA" id="ARBA00022640"/>
    </source>
</evidence>
<dbReference type="AlphaFoldDB" id="A0A4D6G1Z8"/>
<accession>A0A4D6G1Z8</accession>
<geneLocation type="chloroplast" evidence="4"/>
<dbReference type="Pfam" id="PF10705">
    <property type="entry name" value="Ycf15"/>
    <property type="match status" value="1"/>
</dbReference>
<proteinExistence type="inferred from homology"/>
<comment type="subcellular location">
    <subcellularLocation>
        <location evidence="1">Plastid</location>
    </subcellularLocation>
</comment>
<keyword evidence="3 4" id="KW-0934">Plastid</keyword>
<protein>
    <submittedName>
        <fullName evidence="4">Ycf15</fullName>
    </submittedName>
</protein>
<evidence type="ECO:0000256" key="2">
    <source>
        <dbReference type="ARBA" id="ARBA00009896"/>
    </source>
</evidence>
<dbReference type="InterPro" id="IPR019645">
    <property type="entry name" value="Uncharacterised_Ycf15"/>
</dbReference>
<dbReference type="GO" id="GO:0009536">
    <property type="term" value="C:plastid"/>
    <property type="evidence" value="ECO:0007669"/>
    <property type="project" value="UniProtKB-SubCell"/>
</dbReference>
<reference evidence="4" key="1">
    <citation type="submission" date="2018-06" db="EMBL/GenBank/DDBJ databases">
        <title>Complete Chloroplast Genome of Pennisetum purpureum APBN-1.</title>
        <authorList>
            <person name="Bhatt P.P."/>
            <person name="Thaker V.S."/>
        </authorList>
    </citation>
    <scope>NUCLEOTIDE SEQUENCE</scope>
    <source>
        <strain evidence="4">APBN-1</strain>
    </source>
</reference>
<evidence type="ECO:0000313" key="4">
    <source>
        <dbReference type="EMBL" id="QCB91907.1"/>
    </source>
</evidence>
<organism evidence="4">
    <name type="scientific">Cenchrus purpureus</name>
    <name type="common">Napier grass</name>
    <dbReference type="NCBI Taxonomy" id="154765"/>
    <lineage>
        <taxon>Eukaryota</taxon>
        <taxon>Viridiplantae</taxon>
        <taxon>Streptophyta</taxon>
        <taxon>Embryophyta</taxon>
        <taxon>Tracheophyta</taxon>
        <taxon>Spermatophyta</taxon>
        <taxon>Magnoliopsida</taxon>
        <taxon>Liliopsida</taxon>
        <taxon>Poales</taxon>
        <taxon>Poaceae</taxon>
        <taxon>PACMAD clade</taxon>
        <taxon>Panicoideae</taxon>
        <taxon>Panicodae</taxon>
        <taxon>Paniceae</taxon>
        <taxon>Cenchrinae</taxon>
        <taxon>Cenchrus</taxon>
    </lineage>
</organism>
<sequence>MPILDPSSMEQYATAETWKNCNLRSKHYVWDDMNCLNKNSGASNNLSMIFRTKRSWILFRIGPERRREAEMPTDPCLFSNSPDPIVPVLERPVPKSLNG</sequence>